<dbReference type="PANTHER" id="PTHR12629:SF0">
    <property type="entry name" value="DIPHOSPHOINOSITOL-POLYPHOSPHATE DIPHOSPHATASE"/>
    <property type="match status" value="1"/>
</dbReference>
<dbReference type="InterPro" id="IPR000086">
    <property type="entry name" value="NUDIX_hydrolase_dom"/>
</dbReference>
<evidence type="ECO:0000256" key="3">
    <source>
        <dbReference type="ARBA" id="ARBA00022801"/>
    </source>
</evidence>
<dbReference type="GO" id="GO:0046872">
    <property type="term" value="F:metal ion binding"/>
    <property type="evidence" value="ECO:0007669"/>
    <property type="project" value="UniProtKB-KW"/>
</dbReference>
<evidence type="ECO:0000256" key="2">
    <source>
        <dbReference type="ARBA" id="ARBA00022723"/>
    </source>
</evidence>
<gene>
    <name evidence="6" type="ORF">SAMN04488094_11297</name>
</gene>
<evidence type="ECO:0000259" key="5">
    <source>
        <dbReference type="PROSITE" id="PS51462"/>
    </source>
</evidence>
<dbReference type="SUPFAM" id="SSF55811">
    <property type="entry name" value="Nudix"/>
    <property type="match status" value="1"/>
</dbReference>
<sequence>MDLKAIAEMPASLAGHPKGSARTQYGALCYRIVKGKPQILLITSRTRRRWIIPKGWPIDTLSPAETAAVEAWEEAGIRGKAKDTCLGVYGYLKIGEAAGEEDLPCVVAVYPIKAKSMATKYPEGKERRRKWFSPKKAARKVAEPELRRILQDFDPAKLG</sequence>
<feature type="domain" description="Nudix hydrolase" evidence="5">
    <location>
        <begin position="22"/>
        <end position="154"/>
    </location>
</feature>
<evidence type="ECO:0000256" key="1">
    <source>
        <dbReference type="ARBA" id="ARBA00001946"/>
    </source>
</evidence>
<dbReference type="EMBL" id="FOLG01000012">
    <property type="protein sequence ID" value="SFC97549.1"/>
    <property type="molecule type" value="Genomic_DNA"/>
</dbReference>
<proteinExistence type="predicted"/>
<dbReference type="GO" id="GO:0016462">
    <property type="term" value="F:pyrophosphatase activity"/>
    <property type="evidence" value="ECO:0007669"/>
    <property type="project" value="InterPro"/>
</dbReference>
<organism evidence="6 7">
    <name type="scientific">Tropicimonas isoalkanivorans</name>
    <dbReference type="NCBI Taxonomy" id="441112"/>
    <lineage>
        <taxon>Bacteria</taxon>
        <taxon>Pseudomonadati</taxon>
        <taxon>Pseudomonadota</taxon>
        <taxon>Alphaproteobacteria</taxon>
        <taxon>Rhodobacterales</taxon>
        <taxon>Roseobacteraceae</taxon>
        <taxon>Tropicimonas</taxon>
    </lineage>
</organism>
<dbReference type="Gene3D" id="3.90.79.10">
    <property type="entry name" value="Nucleoside Triphosphate Pyrophosphohydrolase"/>
    <property type="match status" value="1"/>
</dbReference>
<evidence type="ECO:0000313" key="6">
    <source>
        <dbReference type="EMBL" id="SFC97549.1"/>
    </source>
</evidence>
<keyword evidence="2" id="KW-0479">Metal-binding</keyword>
<dbReference type="PANTHER" id="PTHR12629">
    <property type="entry name" value="DIPHOSPHOINOSITOL POLYPHOSPHATE PHOSPHOHYDROLASE"/>
    <property type="match status" value="1"/>
</dbReference>
<evidence type="ECO:0000313" key="7">
    <source>
        <dbReference type="Proteomes" id="UP000198728"/>
    </source>
</evidence>
<comment type="cofactor">
    <cofactor evidence="1">
        <name>Mg(2+)</name>
        <dbReference type="ChEBI" id="CHEBI:18420"/>
    </cofactor>
</comment>
<reference evidence="6 7" key="1">
    <citation type="submission" date="2016-10" db="EMBL/GenBank/DDBJ databases">
        <authorList>
            <person name="de Groot N.N."/>
        </authorList>
    </citation>
    <scope>NUCLEOTIDE SEQUENCE [LARGE SCALE GENOMIC DNA]</scope>
    <source>
        <strain evidence="6 7">DSM 19548</strain>
    </source>
</reference>
<dbReference type="AlphaFoldDB" id="A0A1I1NIS9"/>
<name>A0A1I1NIS9_9RHOB</name>
<dbReference type="Proteomes" id="UP000198728">
    <property type="component" value="Unassembled WGS sequence"/>
</dbReference>
<dbReference type="CDD" id="cd04666">
    <property type="entry name" value="NUDIX_DIPP2_like_Nudt4"/>
    <property type="match status" value="1"/>
</dbReference>
<dbReference type="PROSITE" id="PS51462">
    <property type="entry name" value="NUDIX"/>
    <property type="match status" value="1"/>
</dbReference>
<evidence type="ECO:0000256" key="4">
    <source>
        <dbReference type="ARBA" id="ARBA00022842"/>
    </source>
</evidence>
<dbReference type="STRING" id="441112.SAMN04488094_11297"/>
<dbReference type="Pfam" id="PF00293">
    <property type="entry name" value="NUDIX"/>
    <property type="match status" value="1"/>
</dbReference>
<keyword evidence="4" id="KW-0460">Magnesium</keyword>
<keyword evidence="3" id="KW-0378">Hydrolase</keyword>
<keyword evidence="7" id="KW-1185">Reference proteome</keyword>
<dbReference type="RefSeq" id="WP_245758896.1">
    <property type="nucleotide sequence ID" value="NZ_FOLG01000012.1"/>
</dbReference>
<dbReference type="InterPro" id="IPR015797">
    <property type="entry name" value="NUDIX_hydrolase-like_dom_sf"/>
</dbReference>
<protein>
    <submittedName>
        <fullName evidence="6">8-oxo-dGTP pyrophosphatase MutT, NUDIX family</fullName>
    </submittedName>
</protein>
<dbReference type="GO" id="GO:0005737">
    <property type="term" value="C:cytoplasm"/>
    <property type="evidence" value="ECO:0007669"/>
    <property type="project" value="TreeGrafter"/>
</dbReference>
<accession>A0A1I1NIS9</accession>
<dbReference type="InterPro" id="IPR047198">
    <property type="entry name" value="DDP-like_NUDIX"/>
</dbReference>